<dbReference type="SMART" id="SM00314">
    <property type="entry name" value="RA"/>
    <property type="match status" value="1"/>
</dbReference>
<dbReference type="PROSITE" id="PS50297">
    <property type="entry name" value="ANK_REP_REGION"/>
    <property type="match status" value="1"/>
</dbReference>
<dbReference type="InterPro" id="IPR036116">
    <property type="entry name" value="FN3_sf"/>
</dbReference>
<reference evidence="5 6" key="1">
    <citation type="journal article" date="2018" name="Nat. Ecol. Evol.">
        <title>Genomic signatures of mitonuclear coevolution across populations of Tigriopus californicus.</title>
        <authorList>
            <person name="Barreto F.S."/>
            <person name="Watson E.T."/>
            <person name="Lima T.G."/>
            <person name="Willett C.S."/>
            <person name="Edmands S."/>
            <person name="Li W."/>
            <person name="Burton R.S."/>
        </authorList>
    </citation>
    <scope>NUCLEOTIDE SEQUENCE [LARGE SCALE GENOMIC DNA]</scope>
    <source>
        <strain evidence="5 6">San Diego</strain>
    </source>
</reference>
<feature type="compositionally biased region" description="Polar residues" evidence="2">
    <location>
        <begin position="903"/>
        <end position="913"/>
    </location>
</feature>
<keyword evidence="1" id="KW-0040">ANK repeat</keyword>
<feature type="domain" description="Ras-associating" evidence="3">
    <location>
        <begin position="934"/>
        <end position="1035"/>
    </location>
</feature>
<feature type="compositionally biased region" description="Basic and acidic residues" evidence="2">
    <location>
        <begin position="815"/>
        <end position="831"/>
    </location>
</feature>
<dbReference type="InterPro" id="IPR036770">
    <property type="entry name" value="Ankyrin_rpt-contain_sf"/>
</dbReference>
<gene>
    <name evidence="5" type="ORF">TCAL_09286</name>
</gene>
<protein>
    <recommendedName>
        <fullName evidence="7">Ankyrin repeat and fibronectin type-III domain-containing protein 1</fullName>
    </recommendedName>
</protein>
<dbReference type="PANTHER" id="PTHR21437:SF1">
    <property type="entry name" value="WIDE AWAKE"/>
    <property type="match status" value="1"/>
</dbReference>
<dbReference type="InterPro" id="IPR000159">
    <property type="entry name" value="RA_dom"/>
</dbReference>
<dbReference type="InterPro" id="IPR013783">
    <property type="entry name" value="Ig-like_fold"/>
</dbReference>
<dbReference type="InterPro" id="IPR039269">
    <property type="entry name" value="ANKFN1"/>
</dbReference>
<dbReference type="Gene3D" id="2.60.40.10">
    <property type="entry name" value="Immunoglobulins"/>
    <property type="match status" value="1"/>
</dbReference>
<evidence type="ECO:0000256" key="1">
    <source>
        <dbReference type="PROSITE-ProRule" id="PRU00023"/>
    </source>
</evidence>
<dbReference type="GO" id="GO:0007165">
    <property type="term" value="P:signal transduction"/>
    <property type="evidence" value="ECO:0007669"/>
    <property type="project" value="InterPro"/>
</dbReference>
<dbReference type="SUPFAM" id="SSF48403">
    <property type="entry name" value="Ankyrin repeat"/>
    <property type="match status" value="1"/>
</dbReference>
<evidence type="ECO:0008006" key="7">
    <source>
        <dbReference type="Google" id="ProtNLM"/>
    </source>
</evidence>
<dbReference type="AlphaFoldDB" id="A0A553P0E0"/>
<dbReference type="InterPro" id="IPR002110">
    <property type="entry name" value="Ankyrin_rpt"/>
</dbReference>
<dbReference type="InterPro" id="IPR003961">
    <property type="entry name" value="FN3_dom"/>
</dbReference>
<feature type="compositionally biased region" description="Low complexity" evidence="2">
    <location>
        <begin position="858"/>
        <end position="883"/>
    </location>
</feature>
<proteinExistence type="predicted"/>
<dbReference type="PANTHER" id="PTHR21437">
    <property type="entry name" value="WIDE AWAKE"/>
    <property type="match status" value="1"/>
</dbReference>
<feature type="region of interest" description="Disordered" evidence="2">
    <location>
        <begin position="772"/>
        <end position="932"/>
    </location>
</feature>
<evidence type="ECO:0000313" key="6">
    <source>
        <dbReference type="Proteomes" id="UP000318571"/>
    </source>
</evidence>
<dbReference type="OMA" id="CPPMFAS"/>
<accession>A0A553P0E0</accession>
<organism evidence="5 6">
    <name type="scientific">Tigriopus californicus</name>
    <name type="common">Marine copepod</name>
    <dbReference type="NCBI Taxonomy" id="6832"/>
    <lineage>
        <taxon>Eukaryota</taxon>
        <taxon>Metazoa</taxon>
        <taxon>Ecdysozoa</taxon>
        <taxon>Arthropoda</taxon>
        <taxon>Crustacea</taxon>
        <taxon>Multicrustacea</taxon>
        <taxon>Hexanauplia</taxon>
        <taxon>Copepoda</taxon>
        <taxon>Harpacticoida</taxon>
        <taxon>Harpacticidae</taxon>
        <taxon>Tigriopus</taxon>
    </lineage>
</organism>
<feature type="compositionally biased region" description="Polar residues" evidence="2">
    <location>
        <begin position="884"/>
        <end position="896"/>
    </location>
</feature>
<sequence>MDIHFQALCSAVEHEKLEKCRAILDATPPEDLSALNADGFSPLDLAFATGNADLVHLLLTAGAREGGRFATPEGALAQYTTLLTEAKKQVEKFGQLMRATQNGQAHGAPGAAGVLSHAQLKECEKQQSLWQKRVSTLRRLRQGFEAQGRPHAPPTVEAEVVGSNCVSVRLHEPDMGGGQASFTKYKIQWSRQDSFARVEGEVVDQNVKTLTTVVDCLVEGQRYFIRASFGNPQGFGPFSAATPKSVVPSSWRGVEDRVPRIGQQFDICQDILNHFVGQDDEAYEPQKFSKRKGLRQLFTTSSAPKLQKYLISGRAYLCCILFHEDKILMTNEEVLPLMEICDQYTGNLMSEYQWFAKLGHALGDVERVRQETSKLNHTSATSFRLKLLQAVQNMQHTLGLCELGIPYHTPIHQSDGSVVFSMVSHIRQPKSLVSLSLKWVPLTKAQKVGPDSEYNSMDLIRTTIREQILFHQVSAICLSKGLYLCYIQAVSGLDSMRVMVTNTSPSILPYVKVRANPHVTCDEWAWVNKLGRIFSQTSAMQAPSPTTNFLAGEGEEGSDVQYHLLKHLKPTESQFAFGSQLEASMKRLFDTLDIPVELRGAHRLYDAEIFELSADISVILVVPSPEHVCSVADVRPPLNLEKSDLLSIPVQLFEVFHLRAYFRDLLTAFSRATLYLEFELLSAKQSLREAFSTKELEETQSYLHKLQNFHSRLEDSWKDVRWILDVLSEARRKGSECGVKFENISDWYSNQSYVPDDSRFCLSVSRQNSTISQSSAFQRSSSSVSDQAYASGSNTRSPNRPTSTKLTRTPTTRSDPLEFHLSHQNNKENEVHNFPQPVPPLAGHHNVGLTPNAMGPPSSLSSLTQSHHSTNSSISSTSDQTPSRQIPSTQPRSSSHAPAPQYENLSTSVSSGTFDPRITQGGRFANFDRPDSPEPNVLQVYAAYDTGLASGTSVKLNVTHSTTAREVIDLVIKQLNMAVILKGKEGPIYENERLKNFCLVAVIGNRERCLRDDFKPLNLQNPWKKGRLFVRMKNDLLAAIEHISRHSTML</sequence>
<dbReference type="Gene3D" id="3.10.20.90">
    <property type="entry name" value="Phosphatidylinositol 3-kinase Catalytic Subunit, Chain A, domain 1"/>
    <property type="match status" value="1"/>
</dbReference>
<evidence type="ECO:0000313" key="5">
    <source>
        <dbReference type="EMBL" id="TRY71155.1"/>
    </source>
</evidence>
<keyword evidence="6" id="KW-1185">Reference proteome</keyword>
<dbReference type="STRING" id="6832.A0A553P0E0"/>
<dbReference type="Proteomes" id="UP000318571">
    <property type="component" value="Chromosome 9"/>
</dbReference>
<dbReference type="CDD" id="cd00063">
    <property type="entry name" value="FN3"/>
    <property type="match status" value="1"/>
</dbReference>
<dbReference type="PROSITE" id="PS50853">
    <property type="entry name" value="FN3"/>
    <property type="match status" value="1"/>
</dbReference>
<comment type="caution">
    <text evidence="5">The sequence shown here is derived from an EMBL/GenBank/DDBJ whole genome shotgun (WGS) entry which is preliminary data.</text>
</comment>
<dbReference type="PROSITE" id="PS50088">
    <property type="entry name" value="ANK_REPEAT"/>
    <property type="match status" value="1"/>
</dbReference>
<name>A0A553P0E0_TIGCA</name>
<dbReference type="GO" id="GO:0061172">
    <property type="term" value="P:regulation of establishment of bipolar cell polarity"/>
    <property type="evidence" value="ECO:0007669"/>
    <property type="project" value="TreeGrafter"/>
</dbReference>
<dbReference type="GO" id="GO:0000132">
    <property type="term" value="P:establishment of mitotic spindle orientation"/>
    <property type="evidence" value="ECO:0007669"/>
    <property type="project" value="TreeGrafter"/>
</dbReference>
<feature type="domain" description="Fibronectin type-III" evidence="4">
    <location>
        <begin position="152"/>
        <end position="249"/>
    </location>
</feature>
<dbReference type="PROSITE" id="PS50200">
    <property type="entry name" value="RA"/>
    <property type="match status" value="1"/>
</dbReference>
<feature type="compositionally biased region" description="Low complexity" evidence="2">
    <location>
        <begin position="772"/>
        <end position="793"/>
    </location>
</feature>
<dbReference type="EMBL" id="VCGU01000009">
    <property type="protein sequence ID" value="TRY71155.1"/>
    <property type="molecule type" value="Genomic_DNA"/>
</dbReference>
<evidence type="ECO:0000256" key="2">
    <source>
        <dbReference type="SAM" id="MobiDB-lite"/>
    </source>
</evidence>
<feature type="compositionally biased region" description="Low complexity" evidence="2">
    <location>
        <begin position="800"/>
        <end position="814"/>
    </location>
</feature>
<dbReference type="SUPFAM" id="SSF49265">
    <property type="entry name" value="Fibronectin type III"/>
    <property type="match status" value="1"/>
</dbReference>
<dbReference type="OrthoDB" id="2428204at2759"/>
<dbReference type="GO" id="GO:0005819">
    <property type="term" value="C:spindle"/>
    <property type="evidence" value="ECO:0007669"/>
    <property type="project" value="TreeGrafter"/>
</dbReference>
<dbReference type="Gene3D" id="1.25.40.20">
    <property type="entry name" value="Ankyrin repeat-containing domain"/>
    <property type="match status" value="1"/>
</dbReference>
<dbReference type="CDD" id="cd17117">
    <property type="entry name" value="RA_ANKFN1_like"/>
    <property type="match status" value="1"/>
</dbReference>
<evidence type="ECO:0000259" key="4">
    <source>
        <dbReference type="PROSITE" id="PS50853"/>
    </source>
</evidence>
<feature type="repeat" description="ANK" evidence="1">
    <location>
        <begin position="38"/>
        <end position="63"/>
    </location>
</feature>
<evidence type="ECO:0000259" key="3">
    <source>
        <dbReference type="PROSITE" id="PS50200"/>
    </source>
</evidence>